<dbReference type="AlphaFoldDB" id="A0A0R3WAN3"/>
<evidence type="ECO:0000256" key="3">
    <source>
        <dbReference type="ARBA" id="ARBA00022771"/>
    </source>
</evidence>
<feature type="region of interest" description="Disordered" evidence="7">
    <location>
        <begin position="262"/>
        <end position="289"/>
    </location>
</feature>
<evidence type="ECO:0000256" key="4">
    <source>
        <dbReference type="ARBA" id="ARBA00022833"/>
    </source>
</evidence>
<protein>
    <submittedName>
        <fullName evidence="11">C2H2-type domain-containing protein</fullName>
    </submittedName>
</protein>
<reference evidence="11" key="1">
    <citation type="submission" date="2017-02" db="UniProtKB">
        <authorList>
            <consortium name="WormBaseParasite"/>
        </authorList>
    </citation>
    <scope>IDENTIFICATION</scope>
</reference>
<evidence type="ECO:0000313" key="10">
    <source>
        <dbReference type="Proteomes" id="UP000282613"/>
    </source>
</evidence>
<sequence length="561" mass="60424">MQSDVSVLTCTPQSAPQRLPHLMLGLKKEPTHLSTCVMDGSADVKNVFLSHLGTKQSDFYSSSLVQPETHKVPLDSVDTLLRNKSYVEPPSNPDSDLNEFLQFVSERSCFADDKPPSDSSNSFWSPSYSPVNSVLKHEESLKSIKLPTVDQIMKFHSRNASTSTDVLFPTPSSSSLAEPPFEHSSQFLSSASSVNFAPSGVMTPESVLSSLSPTEVTSKPLQSSSSALQVPLQSKYDSEPVSVNGSSQLPSHQWRPIIASTTSAACGTTSTKETEQSSQKAQPRFILPNTSRPPFEVSLAKQTLLVPINNPSSGAGSLLLLPLAVAAALQHQKQQQQQGPPSTALLASLPGTGVCGTTQFLLIRTTDAPKTMSAAIIPSSKTEVTLPVVTASSTNLINIPSKSEALSPRLPLPPSKTASTTAIGASVKPLAPAVLSATMDILPAPPFAKPVTSVKHRSSPEDSNTVVSAVTTAVSTLRRRHQCPFCTKSCERKDNLQAHIRTHTGERPFPCRFCPKAFPQKDHLRAHIRTHTGEKPYRCPQCSKAFAQLGNLHRHVKTHRQ</sequence>
<keyword evidence="3 6" id="KW-0863">Zinc-finger</keyword>
<dbReference type="FunFam" id="3.30.160.60:FF:002343">
    <property type="entry name" value="Zinc finger protein 33A"/>
    <property type="match status" value="1"/>
</dbReference>
<feature type="domain" description="C2H2-type" evidence="8">
    <location>
        <begin position="509"/>
        <end position="536"/>
    </location>
</feature>
<keyword evidence="4" id="KW-0862">Zinc</keyword>
<evidence type="ECO:0000256" key="5">
    <source>
        <dbReference type="ARBA" id="ARBA00023242"/>
    </source>
</evidence>
<dbReference type="STRING" id="60517.A0A0R3WAN3"/>
<evidence type="ECO:0000313" key="9">
    <source>
        <dbReference type="EMBL" id="VDK38730.1"/>
    </source>
</evidence>
<feature type="compositionally biased region" description="Low complexity" evidence="7">
    <location>
        <begin position="262"/>
        <end position="280"/>
    </location>
</feature>
<evidence type="ECO:0000256" key="6">
    <source>
        <dbReference type="PROSITE-ProRule" id="PRU00042"/>
    </source>
</evidence>
<reference evidence="9 10" key="2">
    <citation type="submission" date="2018-11" db="EMBL/GenBank/DDBJ databases">
        <authorList>
            <consortium name="Pathogen Informatics"/>
        </authorList>
    </citation>
    <scope>NUCLEOTIDE SEQUENCE [LARGE SCALE GENOMIC DNA]</scope>
</reference>
<evidence type="ECO:0000256" key="1">
    <source>
        <dbReference type="ARBA" id="ARBA00022723"/>
    </source>
</evidence>
<evidence type="ECO:0000259" key="8">
    <source>
        <dbReference type="PROSITE" id="PS50157"/>
    </source>
</evidence>
<dbReference type="SMART" id="SM00355">
    <property type="entry name" value="ZnF_C2H2"/>
    <property type="match status" value="3"/>
</dbReference>
<dbReference type="PANTHER" id="PTHR23235:SF142">
    <property type="entry name" value="ZINC FINGER PROTEIN 384"/>
    <property type="match status" value="1"/>
</dbReference>
<dbReference type="EMBL" id="UYRS01018648">
    <property type="protein sequence ID" value="VDK38730.1"/>
    <property type="molecule type" value="Genomic_DNA"/>
</dbReference>
<dbReference type="WBParaSite" id="TASK_0000762601-mRNA-1">
    <property type="protein sequence ID" value="TASK_0000762601-mRNA-1"/>
    <property type="gene ID" value="TASK_0000762601"/>
</dbReference>
<dbReference type="InterPro" id="IPR013087">
    <property type="entry name" value="Znf_C2H2_type"/>
</dbReference>
<name>A0A0R3WAN3_TAEAS</name>
<evidence type="ECO:0000256" key="2">
    <source>
        <dbReference type="ARBA" id="ARBA00022737"/>
    </source>
</evidence>
<evidence type="ECO:0000313" key="11">
    <source>
        <dbReference type="WBParaSite" id="TASK_0000762601-mRNA-1"/>
    </source>
</evidence>
<evidence type="ECO:0000256" key="7">
    <source>
        <dbReference type="SAM" id="MobiDB-lite"/>
    </source>
</evidence>
<dbReference type="GO" id="GO:0008270">
    <property type="term" value="F:zinc ion binding"/>
    <property type="evidence" value="ECO:0007669"/>
    <property type="project" value="UniProtKB-KW"/>
</dbReference>
<dbReference type="PROSITE" id="PS50157">
    <property type="entry name" value="ZINC_FINGER_C2H2_2"/>
    <property type="match status" value="3"/>
</dbReference>
<feature type="domain" description="C2H2-type" evidence="8">
    <location>
        <begin position="537"/>
        <end position="561"/>
    </location>
</feature>
<feature type="domain" description="C2H2-type" evidence="8">
    <location>
        <begin position="481"/>
        <end position="508"/>
    </location>
</feature>
<dbReference type="Gene3D" id="3.30.160.60">
    <property type="entry name" value="Classic Zinc Finger"/>
    <property type="match status" value="3"/>
</dbReference>
<dbReference type="GO" id="GO:0000978">
    <property type="term" value="F:RNA polymerase II cis-regulatory region sequence-specific DNA binding"/>
    <property type="evidence" value="ECO:0007669"/>
    <property type="project" value="TreeGrafter"/>
</dbReference>
<organism evidence="11">
    <name type="scientific">Taenia asiatica</name>
    <name type="common">Asian tapeworm</name>
    <dbReference type="NCBI Taxonomy" id="60517"/>
    <lineage>
        <taxon>Eukaryota</taxon>
        <taxon>Metazoa</taxon>
        <taxon>Spiralia</taxon>
        <taxon>Lophotrochozoa</taxon>
        <taxon>Platyhelminthes</taxon>
        <taxon>Cestoda</taxon>
        <taxon>Eucestoda</taxon>
        <taxon>Cyclophyllidea</taxon>
        <taxon>Taeniidae</taxon>
        <taxon>Taenia</taxon>
    </lineage>
</organism>
<dbReference type="Pfam" id="PF00096">
    <property type="entry name" value="zf-C2H2"/>
    <property type="match status" value="1"/>
</dbReference>
<keyword evidence="5" id="KW-0539">Nucleus</keyword>
<dbReference type="OrthoDB" id="3437960at2759"/>
<dbReference type="GO" id="GO:0000981">
    <property type="term" value="F:DNA-binding transcription factor activity, RNA polymerase II-specific"/>
    <property type="evidence" value="ECO:0007669"/>
    <property type="project" value="TreeGrafter"/>
</dbReference>
<accession>A0A0R3WAN3</accession>
<dbReference type="FunFam" id="3.30.160.60:FF:000774">
    <property type="entry name" value="Zinc finger protein"/>
    <property type="match status" value="1"/>
</dbReference>
<keyword evidence="2" id="KW-0677">Repeat</keyword>
<proteinExistence type="predicted"/>
<keyword evidence="1" id="KW-0479">Metal-binding</keyword>
<dbReference type="PROSITE" id="PS00028">
    <property type="entry name" value="ZINC_FINGER_C2H2_1"/>
    <property type="match status" value="3"/>
</dbReference>
<keyword evidence="10" id="KW-1185">Reference proteome</keyword>
<dbReference type="InterPro" id="IPR036236">
    <property type="entry name" value="Znf_C2H2_sf"/>
</dbReference>
<dbReference type="Pfam" id="PF13465">
    <property type="entry name" value="zf-H2C2_2"/>
    <property type="match status" value="1"/>
</dbReference>
<gene>
    <name evidence="9" type="ORF">TASK_LOCUS7627</name>
</gene>
<dbReference type="Proteomes" id="UP000282613">
    <property type="component" value="Unassembled WGS sequence"/>
</dbReference>
<dbReference type="SUPFAM" id="SSF57667">
    <property type="entry name" value="beta-beta-alpha zinc fingers"/>
    <property type="match status" value="2"/>
</dbReference>
<dbReference type="PANTHER" id="PTHR23235">
    <property type="entry name" value="KRUEPPEL-LIKE TRANSCRIPTION FACTOR"/>
    <property type="match status" value="1"/>
</dbReference>